<dbReference type="AlphaFoldDB" id="A0A7J4TJ23"/>
<name>A0A7J4TJ23_9EURY</name>
<dbReference type="InterPro" id="IPR026870">
    <property type="entry name" value="Zinc_ribbon_dom"/>
</dbReference>
<accession>A0A7J4TJ23</accession>
<feature type="transmembrane region" description="Helical" evidence="2">
    <location>
        <begin position="55"/>
        <end position="75"/>
    </location>
</feature>
<keyword evidence="2" id="KW-0812">Transmembrane</keyword>
<feature type="region of interest" description="Disordered" evidence="1">
    <location>
        <begin position="195"/>
        <end position="250"/>
    </location>
</feature>
<protein>
    <submittedName>
        <fullName evidence="4">Zinc-ribbon domain-containing protein</fullName>
    </submittedName>
</protein>
<dbReference type="Pfam" id="PF13240">
    <property type="entry name" value="Zn_Ribbon_1"/>
    <property type="match status" value="1"/>
</dbReference>
<feature type="domain" description="Zinc-ribbon" evidence="3">
    <location>
        <begin position="2"/>
        <end position="24"/>
    </location>
</feature>
<proteinExistence type="predicted"/>
<dbReference type="PANTHER" id="PTHR40038:SF1">
    <property type="entry name" value="MEMBRANE-ASSOCIATED PROTEIN TCAA"/>
    <property type="match status" value="1"/>
</dbReference>
<evidence type="ECO:0000259" key="3">
    <source>
        <dbReference type="Pfam" id="PF13240"/>
    </source>
</evidence>
<evidence type="ECO:0000313" key="4">
    <source>
        <dbReference type="EMBL" id="HII84426.1"/>
    </source>
</evidence>
<gene>
    <name evidence="4" type="ORF">HA271_06240</name>
</gene>
<organism evidence="4 5">
    <name type="scientific">Methanobacterium subterraneum</name>
    <dbReference type="NCBI Taxonomy" id="59277"/>
    <lineage>
        <taxon>Archaea</taxon>
        <taxon>Methanobacteriati</taxon>
        <taxon>Methanobacteriota</taxon>
        <taxon>Methanomada group</taxon>
        <taxon>Methanobacteria</taxon>
        <taxon>Methanobacteriales</taxon>
        <taxon>Methanobacteriaceae</taxon>
        <taxon>Methanobacterium</taxon>
    </lineage>
</organism>
<keyword evidence="2" id="KW-1133">Transmembrane helix</keyword>
<sequence length="250" mass="26605">MFCPKCGTQNQKNAQFCESCGYKLDSGVEKPVKRPYTQNSSGNSSNDKNPVSGTVFILIGVIILLVSVFGAYIIFGTDVFAQEAISEEGAVNIVNNIVNNTTNNYPGEAKNFVVSKPTKVKQNGKTVWQVPVKYIGTNPNIASVFNGKSVFIPTRGTKDANGQIQVTLTLPNGATIDISSNTKGVGTIVIVTPGVLPEAPSPTETTTAPETTTQTPTQGTETKSSSAHKETGIDYDVDGDGTTEDWELVY</sequence>
<dbReference type="Proteomes" id="UP000586031">
    <property type="component" value="Unassembled WGS sequence"/>
</dbReference>
<evidence type="ECO:0000256" key="1">
    <source>
        <dbReference type="SAM" id="MobiDB-lite"/>
    </source>
</evidence>
<reference evidence="5" key="1">
    <citation type="journal article" date="2020" name="bioRxiv">
        <title>A rank-normalized archaeal taxonomy based on genome phylogeny resolves widespread incomplete and uneven classifications.</title>
        <authorList>
            <person name="Rinke C."/>
            <person name="Chuvochina M."/>
            <person name="Mussig A.J."/>
            <person name="Chaumeil P.-A."/>
            <person name="Waite D.W."/>
            <person name="Whitman W.B."/>
            <person name="Parks D.H."/>
            <person name="Hugenholtz P."/>
        </authorList>
    </citation>
    <scope>NUCLEOTIDE SEQUENCE [LARGE SCALE GENOMIC DNA]</scope>
</reference>
<feature type="compositionally biased region" description="Low complexity" evidence="1">
    <location>
        <begin position="195"/>
        <end position="222"/>
    </location>
</feature>
<comment type="caution">
    <text evidence="4">The sequence shown here is derived from an EMBL/GenBank/DDBJ whole genome shotgun (WGS) entry which is preliminary data.</text>
</comment>
<dbReference type="PANTHER" id="PTHR40038">
    <property type="entry name" value="MEMBRANE-ASSOCIATED PROTEIN TCAA"/>
    <property type="match status" value="1"/>
</dbReference>
<evidence type="ECO:0000256" key="2">
    <source>
        <dbReference type="SAM" id="Phobius"/>
    </source>
</evidence>
<feature type="compositionally biased region" description="Acidic residues" evidence="1">
    <location>
        <begin position="233"/>
        <end position="250"/>
    </location>
</feature>
<dbReference type="EMBL" id="DUHE01000173">
    <property type="protein sequence ID" value="HII84426.1"/>
    <property type="molecule type" value="Genomic_DNA"/>
</dbReference>
<evidence type="ECO:0000313" key="5">
    <source>
        <dbReference type="Proteomes" id="UP000586031"/>
    </source>
</evidence>
<keyword evidence="2" id="KW-0472">Membrane</keyword>